<accession>A0A7W8G319</accession>
<dbReference type="RefSeq" id="WP_183961805.1">
    <property type="nucleotide sequence ID" value="NZ_JACHHP010000005.1"/>
</dbReference>
<evidence type="ECO:0000313" key="4">
    <source>
        <dbReference type="EMBL" id="MBB5209270.1"/>
    </source>
</evidence>
<feature type="signal peptide" evidence="2">
    <location>
        <begin position="1"/>
        <end position="22"/>
    </location>
</feature>
<dbReference type="PANTHER" id="PTHR30329:SF21">
    <property type="entry name" value="LIPOPROTEIN YIAD-RELATED"/>
    <property type="match status" value="1"/>
</dbReference>
<dbReference type="Pfam" id="PF00691">
    <property type="entry name" value="OmpA"/>
    <property type="match status" value="1"/>
</dbReference>
<keyword evidence="1" id="KW-0472">Membrane</keyword>
<name>A0A7W8G319_9GAMM</name>
<protein>
    <submittedName>
        <fullName evidence="4">OOP family OmpA-OmpF porin</fullName>
    </submittedName>
</protein>
<feature type="chain" id="PRO_5031010026" evidence="2">
    <location>
        <begin position="23"/>
        <end position="175"/>
    </location>
</feature>
<feature type="domain" description="OmpA-like" evidence="3">
    <location>
        <begin position="55"/>
        <end position="175"/>
    </location>
</feature>
<reference evidence="4 5" key="1">
    <citation type="submission" date="2020-08" db="EMBL/GenBank/DDBJ databases">
        <title>Genomic Encyclopedia of Type Strains, Phase IV (KMG-IV): sequencing the most valuable type-strain genomes for metagenomic binning, comparative biology and taxonomic classification.</title>
        <authorList>
            <person name="Goeker M."/>
        </authorList>
    </citation>
    <scope>NUCLEOTIDE SEQUENCE [LARGE SCALE GENOMIC DNA]</scope>
    <source>
        <strain evidence="4 5">DSM 24163</strain>
    </source>
</reference>
<evidence type="ECO:0000313" key="5">
    <source>
        <dbReference type="Proteomes" id="UP000521199"/>
    </source>
</evidence>
<proteinExistence type="predicted"/>
<dbReference type="EMBL" id="JACHHP010000005">
    <property type="protein sequence ID" value="MBB5209270.1"/>
    <property type="molecule type" value="Genomic_DNA"/>
</dbReference>
<dbReference type="PANTHER" id="PTHR30329">
    <property type="entry name" value="STATOR ELEMENT OF FLAGELLAR MOTOR COMPLEX"/>
    <property type="match status" value="1"/>
</dbReference>
<dbReference type="PROSITE" id="PS51123">
    <property type="entry name" value="OMPA_2"/>
    <property type="match status" value="1"/>
</dbReference>
<evidence type="ECO:0000256" key="2">
    <source>
        <dbReference type="SAM" id="SignalP"/>
    </source>
</evidence>
<dbReference type="AlphaFoldDB" id="A0A7W8G319"/>
<dbReference type="InterPro" id="IPR036737">
    <property type="entry name" value="OmpA-like_sf"/>
</dbReference>
<comment type="caution">
    <text evidence="4">The sequence shown here is derived from an EMBL/GenBank/DDBJ whole genome shotgun (WGS) entry which is preliminary data.</text>
</comment>
<evidence type="ECO:0000256" key="1">
    <source>
        <dbReference type="PROSITE-ProRule" id="PRU00473"/>
    </source>
</evidence>
<dbReference type="CDD" id="cd07185">
    <property type="entry name" value="OmpA_C-like"/>
    <property type="match status" value="1"/>
</dbReference>
<dbReference type="SUPFAM" id="SSF103088">
    <property type="entry name" value="OmpA-like"/>
    <property type="match status" value="1"/>
</dbReference>
<gene>
    <name evidence="4" type="ORF">HNQ52_002833</name>
</gene>
<keyword evidence="2" id="KW-0732">Signal</keyword>
<organism evidence="4 5">
    <name type="scientific">Chiayiivirga flava</name>
    <dbReference type="NCBI Taxonomy" id="659595"/>
    <lineage>
        <taxon>Bacteria</taxon>
        <taxon>Pseudomonadati</taxon>
        <taxon>Pseudomonadota</taxon>
        <taxon>Gammaproteobacteria</taxon>
        <taxon>Lysobacterales</taxon>
        <taxon>Lysobacteraceae</taxon>
        <taxon>Chiayiivirga</taxon>
    </lineage>
</organism>
<dbReference type="Proteomes" id="UP000521199">
    <property type="component" value="Unassembled WGS sequence"/>
</dbReference>
<sequence length="175" mass="18632">MKNLPAILVIPLVLGITLCASCANHPTIGERPSLDHAENFDAGGYSSEPGDFVGVTFKSAEPSGGQQLVTALSEPAETALSALRYDLKLLEQFPKNIAVRVVGFTDTAECSGRACIDLSEVRARAVHDWLISNGISAARLEKPHGFGAARPVGDNTSEEGRARNRRAYISYGPIP</sequence>
<dbReference type="GO" id="GO:0016020">
    <property type="term" value="C:membrane"/>
    <property type="evidence" value="ECO:0007669"/>
    <property type="project" value="UniProtKB-UniRule"/>
</dbReference>
<dbReference type="InterPro" id="IPR050330">
    <property type="entry name" value="Bact_OuterMem_StrucFunc"/>
</dbReference>
<evidence type="ECO:0000259" key="3">
    <source>
        <dbReference type="PROSITE" id="PS51123"/>
    </source>
</evidence>
<keyword evidence="5" id="KW-1185">Reference proteome</keyword>
<dbReference type="Gene3D" id="3.30.1330.60">
    <property type="entry name" value="OmpA-like domain"/>
    <property type="match status" value="1"/>
</dbReference>
<dbReference type="InterPro" id="IPR006665">
    <property type="entry name" value="OmpA-like"/>
</dbReference>